<comment type="catalytic activity">
    <reaction evidence="10 12">
        <text>tRNA(Val) + L-valine + ATP = L-valyl-tRNA(Val) + AMP + diphosphate</text>
        <dbReference type="Rhea" id="RHEA:10704"/>
        <dbReference type="Rhea" id="RHEA-COMP:9672"/>
        <dbReference type="Rhea" id="RHEA-COMP:9708"/>
        <dbReference type="ChEBI" id="CHEBI:30616"/>
        <dbReference type="ChEBI" id="CHEBI:33019"/>
        <dbReference type="ChEBI" id="CHEBI:57762"/>
        <dbReference type="ChEBI" id="CHEBI:78442"/>
        <dbReference type="ChEBI" id="CHEBI:78537"/>
        <dbReference type="ChEBI" id="CHEBI:456215"/>
        <dbReference type="EC" id="6.1.1.9"/>
    </reaction>
</comment>
<dbReference type="Gene3D" id="3.90.740.10">
    <property type="entry name" value="Valyl/Leucyl/Isoleucyl-tRNA synthetase, editing domain"/>
    <property type="match status" value="1"/>
</dbReference>
<evidence type="ECO:0000256" key="2">
    <source>
        <dbReference type="ARBA" id="ARBA00011245"/>
    </source>
</evidence>
<dbReference type="InterPro" id="IPR037118">
    <property type="entry name" value="Val-tRNA_synth_C_sf"/>
</dbReference>
<dbReference type="GO" id="GO:0004832">
    <property type="term" value="F:valine-tRNA ligase activity"/>
    <property type="evidence" value="ECO:0007669"/>
    <property type="project" value="UniProtKB-UniRule"/>
</dbReference>
<dbReference type="SUPFAM" id="SSF52374">
    <property type="entry name" value="Nucleotidylyl transferase"/>
    <property type="match status" value="1"/>
</dbReference>
<evidence type="ECO:0000259" key="15">
    <source>
        <dbReference type="Pfam" id="PF10458"/>
    </source>
</evidence>
<dbReference type="Proteomes" id="UP000031971">
    <property type="component" value="Unassembled WGS sequence"/>
</dbReference>
<dbReference type="HAMAP" id="MF_02004">
    <property type="entry name" value="Val_tRNA_synth_type1"/>
    <property type="match status" value="1"/>
</dbReference>
<dbReference type="GO" id="GO:0005524">
    <property type="term" value="F:ATP binding"/>
    <property type="evidence" value="ECO:0007669"/>
    <property type="project" value="UniProtKB-UniRule"/>
</dbReference>
<dbReference type="PANTHER" id="PTHR11946:SF93">
    <property type="entry name" value="VALINE--TRNA LIGASE, CHLOROPLASTIC_MITOCHONDRIAL 2"/>
    <property type="match status" value="1"/>
</dbReference>
<evidence type="ECO:0000256" key="3">
    <source>
        <dbReference type="ARBA" id="ARBA00022490"/>
    </source>
</evidence>
<feature type="domain" description="Valyl-tRNA synthetase tRNA-binding arm" evidence="15">
    <location>
        <begin position="822"/>
        <end position="886"/>
    </location>
</feature>
<evidence type="ECO:0000256" key="11">
    <source>
        <dbReference type="ARBA" id="ARBA00060830"/>
    </source>
</evidence>
<name>A0A0C2YUC0_PARME</name>
<dbReference type="PANTHER" id="PTHR11946">
    <property type="entry name" value="VALYL-TRNA SYNTHETASES"/>
    <property type="match status" value="1"/>
</dbReference>
<feature type="domain" description="Methionyl/Valyl/Leucyl/Isoleucyl-tRNA synthetase anticodon-binding" evidence="14">
    <location>
        <begin position="612"/>
        <end position="757"/>
    </location>
</feature>
<reference evidence="16 17" key="1">
    <citation type="submission" date="2015-01" db="EMBL/GenBank/DDBJ databases">
        <title>Genome Sequence of Magnetospirillum magnetotacticum Strain MS-1.</title>
        <authorList>
            <person name="Marinov G.K."/>
            <person name="Smalley M.D."/>
            <person name="DeSalvo G."/>
        </authorList>
    </citation>
    <scope>NUCLEOTIDE SEQUENCE [LARGE SCALE GENOMIC DNA]</scope>
    <source>
        <strain evidence="16 17">MS-1</strain>
    </source>
</reference>
<dbReference type="InterPro" id="IPR009080">
    <property type="entry name" value="tRNAsynth_Ia_anticodon-bd"/>
</dbReference>
<keyword evidence="4 12" id="KW-0436">Ligase</keyword>
<comment type="domain">
    <text evidence="12">ValRS has two distinct active sites: one for aminoacylation and one for editing. The misactivated threonine is translocated from the active site to the editing site.</text>
</comment>
<dbReference type="InterPro" id="IPR014729">
    <property type="entry name" value="Rossmann-like_a/b/a_fold"/>
</dbReference>
<gene>
    <name evidence="12" type="primary">valS</name>
    <name evidence="16" type="ORF">CCC_02168</name>
</gene>
<comment type="function">
    <text evidence="12">Catalyzes the attachment of valine to tRNA(Val). As ValRS can inadvertently accommodate and process structurally similar amino acids such as threonine, to avoid such errors, it has a 'posttransfer' editing activity that hydrolyzes mischarged Thr-tRNA(Val) in a tRNA-dependent manner.</text>
</comment>
<evidence type="ECO:0000313" key="17">
    <source>
        <dbReference type="Proteomes" id="UP000031971"/>
    </source>
</evidence>
<keyword evidence="8 12" id="KW-0175">Coiled coil</keyword>
<evidence type="ECO:0000256" key="6">
    <source>
        <dbReference type="ARBA" id="ARBA00022840"/>
    </source>
</evidence>
<keyword evidence="3 12" id="KW-0963">Cytoplasm</keyword>
<evidence type="ECO:0000256" key="4">
    <source>
        <dbReference type="ARBA" id="ARBA00022598"/>
    </source>
</evidence>
<evidence type="ECO:0000259" key="13">
    <source>
        <dbReference type="Pfam" id="PF00133"/>
    </source>
</evidence>
<dbReference type="InterPro" id="IPR002303">
    <property type="entry name" value="Valyl-tRNA_ligase"/>
</dbReference>
<evidence type="ECO:0000256" key="5">
    <source>
        <dbReference type="ARBA" id="ARBA00022741"/>
    </source>
</evidence>
<dbReference type="AlphaFoldDB" id="A0A0C2YUC0"/>
<feature type="domain" description="Aminoacyl-tRNA synthetase class Ia" evidence="13">
    <location>
        <begin position="17"/>
        <end position="569"/>
    </location>
</feature>
<dbReference type="InterPro" id="IPR002300">
    <property type="entry name" value="aa-tRNA-synth_Ia"/>
</dbReference>
<comment type="subcellular location">
    <subcellularLocation>
        <location evidence="1 12">Cytoplasm</location>
    </subcellularLocation>
</comment>
<dbReference type="InterPro" id="IPR019499">
    <property type="entry name" value="Val-tRNA_synth_tRNA-bd"/>
</dbReference>
<dbReference type="InterPro" id="IPR001412">
    <property type="entry name" value="aa-tRNA-synth_I_CS"/>
</dbReference>
<dbReference type="GO" id="GO:0005829">
    <property type="term" value="C:cytosol"/>
    <property type="evidence" value="ECO:0007669"/>
    <property type="project" value="TreeGrafter"/>
</dbReference>
<dbReference type="NCBIfam" id="NF004349">
    <property type="entry name" value="PRK05729.1"/>
    <property type="match status" value="1"/>
</dbReference>
<keyword evidence="5 12" id="KW-0547">Nucleotide-binding</keyword>
<dbReference type="EMBL" id="JXSL01000027">
    <property type="protein sequence ID" value="KIL98718.1"/>
    <property type="molecule type" value="Genomic_DNA"/>
</dbReference>
<dbReference type="InterPro" id="IPR013155">
    <property type="entry name" value="M/V/L/I-tRNA-synth_anticd-bd"/>
</dbReference>
<accession>A0A0C2YUC0</accession>
<sequence>MAMLDKTYRPAEMEPKHYERWEAQGAFAAHTDSEARPYTIMMPPPNVTGSLHMGHALTFTLQDILIRYRRMTGKDALWQPGTDHAGIATQMVVERQLEAQKVTRHDLGRDNFIKRVWEWKAESGGTITRQLRRLGASPDWAKERFTMDEGLSAAVRKVFVTLHRQGLIYRAKRLVNWDPKLHTAISDLEVEQREVKGHMWHFRYPVEGVENAYITVATTRPETMLGDSAVAVHPEDERYTDLVGKMVRLPICNRLIPIVADEYSDPTKGTGAVKITPAHDFNDFQVGVRHDLPQINIFDRDARTLDDLPEGYGGLDRYDARKKVVAEFEALGLLDKIEPHTHMVPYGDRSGVVIEPWLTDQWFVDAATLAKPAIEAVETGKTRFVPKHWENTYFEWMRNIQPWCISRQIWWGHQVPAWYGPDGAFFVEETEAEAQTAAAKHYGKAVDLTRDSDVLDTWFSSALWPFSTLGWPEQTPELARYYPGDVLVTGFDIIFFWVARMMMMGIHFMGDVPFRDIYIHALVRDEKGQKMSKSKGNIIDPLDLIEKYGCDALRFTLSALAAQGRDVKLAESRVEGYRNFATKLWNAARFCQMNECQPVAGFDPKAVKETVNRWIVAKTAELAAKVGQAIETYRYDGAAGGAYQFVWGTFCDWYLEFAKPIFTGADEDAKAETRATAAWVLDQILHVLHPLMPFITEELWGQIAERDGDLMLRSWPVLDGLAAPGVEEEMDWVVRMISTVRGVRAEMNVPPSAQVDLLVSGLAEGKQGWAKTHADLITRLARLTSFDAQAGADRVAQASSHGAAQMVVDEATLVMPLGGVIDVDKERARLDKEIARLEGEIGKVDKKLGNADFIAKARPEVVEEQHERRADWAQAVTRLKEALERLSGA</sequence>
<evidence type="ECO:0000256" key="12">
    <source>
        <dbReference type="HAMAP-Rule" id="MF_02004"/>
    </source>
</evidence>
<feature type="short sequence motif" description="'HIGH' region" evidence="12">
    <location>
        <begin position="45"/>
        <end position="55"/>
    </location>
</feature>
<comment type="similarity">
    <text evidence="11 12">Belongs to the class-I aminoacyl-tRNA synthetase family. ValS type 1 subfamily.</text>
</comment>
<dbReference type="InterPro" id="IPR009008">
    <property type="entry name" value="Val/Leu/Ile-tRNA-synth_edit"/>
</dbReference>
<dbReference type="PROSITE" id="PS00178">
    <property type="entry name" value="AA_TRNA_LIGASE_I"/>
    <property type="match status" value="1"/>
</dbReference>
<keyword evidence="9 12" id="KW-0030">Aminoacyl-tRNA synthetase</keyword>
<dbReference type="GO" id="GO:0006438">
    <property type="term" value="P:valyl-tRNA aminoacylation"/>
    <property type="evidence" value="ECO:0007669"/>
    <property type="project" value="UniProtKB-UniRule"/>
</dbReference>
<comment type="subunit">
    <text evidence="2 12">Monomer.</text>
</comment>
<protein>
    <recommendedName>
        <fullName evidence="12">Valine--tRNA ligase</fullName>
        <ecNumber evidence="12">6.1.1.9</ecNumber>
    </recommendedName>
    <alternativeName>
        <fullName evidence="12">Valyl-tRNA synthetase</fullName>
        <shortName evidence="12">ValRS</shortName>
    </alternativeName>
</protein>
<dbReference type="Pfam" id="PF00133">
    <property type="entry name" value="tRNA-synt_1"/>
    <property type="match status" value="1"/>
</dbReference>
<dbReference type="STRING" id="272627.CCC_02168"/>
<keyword evidence="7 12" id="KW-0648">Protein biosynthesis</keyword>
<organism evidence="16 17">
    <name type="scientific">Paramagnetospirillum magnetotacticum MS-1</name>
    <dbReference type="NCBI Taxonomy" id="272627"/>
    <lineage>
        <taxon>Bacteria</taxon>
        <taxon>Pseudomonadati</taxon>
        <taxon>Pseudomonadota</taxon>
        <taxon>Alphaproteobacteria</taxon>
        <taxon>Rhodospirillales</taxon>
        <taxon>Magnetospirillaceae</taxon>
        <taxon>Paramagnetospirillum</taxon>
    </lineage>
</organism>
<dbReference type="SUPFAM" id="SSF46589">
    <property type="entry name" value="tRNA-binding arm"/>
    <property type="match status" value="1"/>
</dbReference>
<feature type="short sequence motif" description="'KMSKS' region" evidence="12">
    <location>
        <begin position="530"/>
        <end position="534"/>
    </location>
</feature>
<dbReference type="Gene3D" id="1.10.287.380">
    <property type="entry name" value="Valyl-tRNA synthetase, C-terminal domain"/>
    <property type="match status" value="1"/>
</dbReference>
<dbReference type="CDD" id="cd00817">
    <property type="entry name" value="ValRS_core"/>
    <property type="match status" value="1"/>
</dbReference>
<keyword evidence="17" id="KW-1185">Reference proteome</keyword>
<comment type="caution">
    <text evidence="16">The sequence shown here is derived from an EMBL/GenBank/DDBJ whole genome shotgun (WGS) entry which is preliminary data.</text>
</comment>
<dbReference type="SUPFAM" id="SSF50677">
    <property type="entry name" value="ValRS/IleRS/LeuRS editing domain"/>
    <property type="match status" value="1"/>
</dbReference>
<feature type="binding site" evidence="12">
    <location>
        <position position="533"/>
    </location>
    <ligand>
        <name>ATP</name>
        <dbReference type="ChEBI" id="CHEBI:30616"/>
    </ligand>
</feature>
<comment type="domain">
    <text evidence="12">The C-terminal coiled-coil domain is crucial for aminoacylation activity.</text>
</comment>
<feature type="coiled-coil region" evidence="12">
    <location>
        <begin position="820"/>
        <end position="847"/>
    </location>
</feature>
<evidence type="ECO:0000256" key="1">
    <source>
        <dbReference type="ARBA" id="ARBA00004496"/>
    </source>
</evidence>
<dbReference type="OrthoDB" id="9810365at2"/>
<proteinExistence type="inferred from homology"/>
<dbReference type="Pfam" id="PF10458">
    <property type="entry name" value="Val_tRNA-synt_C"/>
    <property type="match status" value="1"/>
</dbReference>
<evidence type="ECO:0000313" key="16">
    <source>
        <dbReference type="EMBL" id="KIL98718.1"/>
    </source>
</evidence>
<evidence type="ECO:0000259" key="14">
    <source>
        <dbReference type="Pfam" id="PF08264"/>
    </source>
</evidence>
<dbReference type="PRINTS" id="PR00986">
    <property type="entry name" value="TRNASYNTHVAL"/>
</dbReference>
<dbReference type="EC" id="6.1.1.9" evidence="12"/>
<dbReference type="GO" id="GO:0002161">
    <property type="term" value="F:aminoacyl-tRNA deacylase activity"/>
    <property type="evidence" value="ECO:0007669"/>
    <property type="project" value="InterPro"/>
</dbReference>
<dbReference type="NCBIfam" id="TIGR00422">
    <property type="entry name" value="valS"/>
    <property type="match status" value="1"/>
</dbReference>
<evidence type="ECO:0000256" key="7">
    <source>
        <dbReference type="ARBA" id="ARBA00022917"/>
    </source>
</evidence>
<dbReference type="FunFam" id="3.40.50.620:FF:000032">
    <property type="entry name" value="Valine--tRNA ligase"/>
    <property type="match status" value="1"/>
</dbReference>
<dbReference type="Pfam" id="PF08264">
    <property type="entry name" value="Anticodon_1"/>
    <property type="match status" value="1"/>
</dbReference>
<dbReference type="InterPro" id="IPR010978">
    <property type="entry name" value="tRNA-bd_arm"/>
</dbReference>
<dbReference type="Gene3D" id="3.40.50.620">
    <property type="entry name" value="HUPs"/>
    <property type="match status" value="2"/>
</dbReference>
<dbReference type="Gene3D" id="1.10.730.10">
    <property type="entry name" value="Isoleucyl-tRNA Synthetase, Domain 1"/>
    <property type="match status" value="1"/>
</dbReference>
<evidence type="ECO:0000256" key="9">
    <source>
        <dbReference type="ARBA" id="ARBA00023146"/>
    </source>
</evidence>
<dbReference type="SUPFAM" id="SSF47323">
    <property type="entry name" value="Anticodon-binding domain of a subclass of class I aminoacyl-tRNA synthetases"/>
    <property type="match status" value="1"/>
</dbReference>
<evidence type="ECO:0000256" key="8">
    <source>
        <dbReference type="ARBA" id="ARBA00023054"/>
    </source>
</evidence>
<dbReference type="CDD" id="cd07962">
    <property type="entry name" value="Anticodon_Ia_Val"/>
    <property type="match status" value="1"/>
</dbReference>
<dbReference type="FunFam" id="1.10.287.380:FF:000001">
    <property type="entry name" value="Valine--tRNA ligase"/>
    <property type="match status" value="1"/>
</dbReference>
<dbReference type="FunFam" id="3.40.50.620:FF:000078">
    <property type="entry name" value="Valine--tRNA ligase, mitochondrial"/>
    <property type="match status" value="1"/>
</dbReference>
<keyword evidence="6 12" id="KW-0067">ATP-binding</keyword>
<evidence type="ECO:0000256" key="10">
    <source>
        <dbReference type="ARBA" id="ARBA00047552"/>
    </source>
</evidence>
<dbReference type="InterPro" id="IPR033705">
    <property type="entry name" value="Anticodon_Ia_Val"/>
</dbReference>